<dbReference type="InterPro" id="IPR029058">
    <property type="entry name" value="AB_hydrolase_fold"/>
</dbReference>
<dbReference type="SUPFAM" id="SSF53474">
    <property type="entry name" value="alpha/beta-Hydrolases"/>
    <property type="match status" value="1"/>
</dbReference>
<dbReference type="RefSeq" id="WP_344444931.1">
    <property type="nucleotide sequence ID" value="NZ_BAAALF010000136.1"/>
</dbReference>
<proteinExistence type="predicted"/>
<reference evidence="4" key="1">
    <citation type="journal article" date="2019" name="Int. J. Syst. Evol. Microbiol.">
        <title>The Global Catalogue of Microorganisms (GCM) 10K type strain sequencing project: providing services to taxonomists for standard genome sequencing and annotation.</title>
        <authorList>
            <consortium name="The Broad Institute Genomics Platform"/>
            <consortium name="The Broad Institute Genome Sequencing Center for Infectious Disease"/>
            <person name="Wu L."/>
            <person name="Ma J."/>
        </authorList>
    </citation>
    <scope>NUCLEOTIDE SEQUENCE [LARGE SCALE GENOMIC DNA]</scope>
    <source>
        <strain evidence="4">JCM 13004</strain>
    </source>
</reference>
<evidence type="ECO:0000313" key="4">
    <source>
        <dbReference type="Proteomes" id="UP001500037"/>
    </source>
</evidence>
<dbReference type="PRINTS" id="PR00412">
    <property type="entry name" value="EPOXHYDRLASE"/>
</dbReference>
<keyword evidence="4" id="KW-1185">Reference proteome</keyword>
<organism evidence="3 4">
    <name type="scientific">Kitasatospora nipponensis</name>
    <dbReference type="NCBI Taxonomy" id="258049"/>
    <lineage>
        <taxon>Bacteria</taxon>
        <taxon>Bacillati</taxon>
        <taxon>Actinomycetota</taxon>
        <taxon>Actinomycetes</taxon>
        <taxon>Kitasatosporales</taxon>
        <taxon>Streptomycetaceae</taxon>
        <taxon>Kitasatospora</taxon>
    </lineage>
</organism>
<feature type="domain" description="AB hydrolase-1" evidence="2">
    <location>
        <begin position="40"/>
        <end position="159"/>
    </location>
</feature>
<dbReference type="GO" id="GO:0016787">
    <property type="term" value="F:hydrolase activity"/>
    <property type="evidence" value="ECO:0007669"/>
    <property type="project" value="UniProtKB-KW"/>
</dbReference>
<dbReference type="PANTHER" id="PTHR43329">
    <property type="entry name" value="EPOXIDE HYDROLASE"/>
    <property type="match status" value="1"/>
</dbReference>
<gene>
    <name evidence="3" type="ORF">GCM10009665_57310</name>
</gene>
<dbReference type="InterPro" id="IPR000639">
    <property type="entry name" value="Epox_hydrolase-like"/>
</dbReference>
<dbReference type="Gene3D" id="3.40.50.1820">
    <property type="entry name" value="alpha/beta hydrolase"/>
    <property type="match status" value="1"/>
</dbReference>
<dbReference type="PRINTS" id="PR00111">
    <property type="entry name" value="ABHYDROLASE"/>
</dbReference>
<evidence type="ECO:0000313" key="3">
    <source>
        <dbReference type="EMBL" id="GAA1259810.1"/>
    </source>
</evidence>
<dbReference type="Proteomes" id="UP001500037">
    <property type="component" value="Unassembled WGS sequence"/>
</dbReference>
<dbReference type="InterPro" id="IPR000073">
    <property type="entry name" value="AB_hydrolase_1"/>
</dbReference>
<sequence length="359" mass="39059">MNPTGTRTPATPDALTLVEGMIIGEGHTTAYLAAGPEDGPLLVLIHGWPANGRTWKHQLTAFAAMGYRVIAPDLRGYGHSTMHQQREAYAQEHLVADMVDLLDGLGREQAVWIGHDWGSATVWGLAAHHPERCAAVASICVPYRTLERGVETLLEHVNRSIYPPDTHPYAQFDYMHYYASEAERAVQVLGARPANTVKAFYRAGNPAAHGKPGLTSAISCNGGWFGGADAVPDLPLDTQVLDEELAADLTASLTSTGFAASIAYYLNDEANRAYSDTSLNGGRLDMPVLFLEAFYDQVADTSVSDLAQPTRRYCTDLTEESIEAGHWAQLERSTAVNDALARWLGTKTPRPWAERAARP</sequence>
<accession>A0ABP4HD30</accession>
<dbReference type="EMBL" id="BAAALF010000136">
    <property type="protein sequence ID" value="GAA1259810.1"/>
    <property type="molecule type" value="Genomic_DNA"/>
</dbReference>
<dbReference type="Pfam" id="PF00561">
    <property type="entry name" value="Abhydrolase_1"/>
    <property type="match status" value="1"/>
</dbReference>
<protein>
    <submittedName>
        <fullName evidence="3">Alpha/beta hydrolase</fullName>
    </submittedName>
</protein>
<name>A0ABP4HD30_9ACTN</name>
<comment type="caution">
    <text evidence="3">The sequence shown here is derived from an EMBL/GenBank/DDBJ whole genome shotgun (WGS) entry which is preliminary data.</text>
</comment>
<evidence type="ECO:0000256" key="1">
    <source>
        <dbReference type="ARBA" id="ARBA00022801"/>
    </source>
</evidence>
<evidence type="ECO:0000259" key="2">
    <source>
        <dbReference type="Pfam" id="PF00561"/>
    </source>
</evidence>
<keyword evidence="1 3" id="KW-0378">Hydrolase</keyword>